<dbReference type="SMART" id="SM00387">
    <property type="entry name" value="HATPase_c"/>
    <property type="match status" value="1"/>
</dbReference>
<dbReference type="InterPro" id="IPR000700">
    <property type="entry name" value="PAS-assoc_C"/>
</dbReference>
<keyword evidence="9" id="KW-0472">Membrane</keyword>
<dbReference type="CDD" id="cd00130">
    <property type="entry name" value="PAS"/>
    <property type="match status" value="1"/>
</dbReference>
<accession>A0ABV9Z592</accession>
<dbReference type="EMBL" id="JBHSJF010000008">
    <property type="protein sequence ID" value="MFC5069787.1"/>
    <property type="molecule type" value="Genomic_DNA"/>
</dbReference>
<dbReference type="InterPro" id="IPR035965">
    <property type="entry name" value="PAS-like_dom_sf"/>
</dbReference>
<dbReference type="InterPro" id="IPR013767">
    <property type="entry name" value="PAS_fold"/>
</dbReference>
<feature type="domain" description="PAS" evidence="11">
    <location>
        <begin position="124"/>
        <end position="194"/>
    </location>
</feature>
<dbReference type="Gene3D" id="1.10.287.130">
    <property type="match status" value="1"/>
</dbReference>
<dbReference type="Proteomes" id="UP001595796">
    <property type="component" value="Unassembled WGS sequence"/>
</dbReference>
<dbReference type="InterPro" id="IPR003661">
    <property type="entry name" value="HisK_dim/P_dom"/>
</dbReference>
<sequence length="493" mass="53745">MTDQAARSETKKAIGYVVACATLATGVLIRGLLEPFTGTAAGYLLFFPSIVVGAAIGGLGPALTATALATSIGMHAKWQAGLAQTDLLYAALFALNGIGIGIIGERVRRSQWRWKTTTRALRGREAHLKSILDTVPDAMVVIDEQGMIQSFSSAAERLFGWFADEAVGRSISILMPTPYREAHDTYLSRYLATGEARIIGTGRVVVGLRKDGSTFPMELSVGEMRSMDQRFFTGFVRDLTERQQTETRLQELQSELIHISRLSAMGEMVSTLAHELNQPLSAIANYHAGTLLYLKDRNDETAELLRSPLQHASDQALRAGEIIRRMRNFVARGETDREVFSIGRIVEEAGALALVGAKERGIRTSFVFQRENIHVFADRVQIQQVILNLIRNAVEAMDGCPRRELLVMVAKTEGGYSTVSVADTGSGIAPEVADQLFQPFVTTKREGLGVGLSVCRTIIEANGGRIEVDENPGGGTIFRFTLPLTQEEAADGR</sequence>
<dbReference type="InterPro" id="IPR003594">
    <property type="entry name" value="HATPase_dom"/>
</dbReference>
<dbReference type="Pfam" id="PF02518">
    <property type="entry name" value="HATPase_c"/>
    <property type="match status" value="1"/>
</dbReference>
<dbReference type="InterPro" id="IPR036097">
    <property type="entry name" value="HisK_dim/P_sf"/>
</dbReference>
<evidence type="ECO:0000256" key="8">
    <source>
        <dbReference type="ARBA" id="ARBA00023012"/>
    </source>
</evidence>
<evidence type="ECO:0000313" key="13">
    <source>
        <dbReference type="EMBL" id="MFC5069787.1"/>
    </source>
</evidence>
<evidence type="ECO:0000256" key="9">
    <source>
        <dbReference type="SAM" id="Phobius"/>
    </source>
</evidence>
<dbReference type="Gene3D" id="3.30.450.20">
    <property type="entry name" value="PAS domain"/>
    <property type="match status" value="1"/>
</dbReference>
<dbReference type="PROSITE" id="PS50109">
    <property type="entry name" value="HIS_KIN"/>
    <property type="match status" value="1"/>
</dbReference>
<feature type="transmembrane region" description="Helical" evidence="9">
    <location>
        <begin position="45"/>
        <end position="67"/>
    </location>
</feature>
<dbReference type="SUPFAM" id="SSF55785">
    <property type="entry name" value="PYP-like sensor domain (PAS domain)"/>
    <property type="match status" value="1"/>
</dbReference>
<proteinExistence type="predicted"/>
<evidence type="ECO:0000259" key="10">
    <source>
        <dbReference type="PROSITE" id="PS50109"/>
    </source>
</evidence>
<keyword evidence="8" id="KW-0902">Two-component regulatory system</keyword>
<evidence type="ECO:0000256" key="5">
    <source>
        <dbReference type="ARBA" id="ARBA00022741"/>
    </source>
</evidence>
<keyword evidence="4" id="KW-0808">Transferase</keyword>
<dbReference type="PANTHER" id="PTHR43065:SF10">
    <property type="entry name" value="PEROXIDE STRESS-ACTIVATED HISTIDINE KINASE MAK3"/>
    <property type="match status" value="1"/>
</dbReference>
<dbReference type="Gene3D" id="6.10.250.2580">
    <property type="match status" value="1"/>
</dbReference>
<dbReference type="PROSITE" id="PS50113">
    <property type="entry name" value="PAC"/>
    <property type="match status" value="1"/>
</dbReference>
<dbReference type="PRINTS" id="PR00344">
    <property type="entry name" value="BCTRLSENSOR"/>
</dbReference>
<dbReference type="SMART" id="SM00388">
    <property type="entry name" value="HisKA"/>
    <property type="match status" value="1"/>
</dbReference>
<dbReference type="InterPro" id="IPR005467">
    <property type="entry name" value="His_kinase_dom"/>
</dbReference>
<keyword evidence="9" id="KW-0812">Transmembrane</keyword>
<protein>
    <recommendedName>
        <fullName evidence="2">histidine kinase</fullName>
        <ecNumber evidence="2">2.7.13.3</ecNumber>
    </recommendedName>
</protein>
<organism evidence="13 14">
    <name type="scientific">Flaviflagellibacter deserti</name>
    <dbReference type="NCBI Taxonomy" id="2267266"/>
    <lineage>
        <taxon>Bacteria</taxon>
        <taxon>Pseudomonadati</taxon>
        <taxon>Pseudomonadota</taxon>
        <taxon>Alphaproteobacteria</taxon>
        <taxon>Hyphomicrobiales</taxon>
        <taxon>Flaviflagellibacter</taxon>
    </lineage>
</organism>
<gene>
    <name evidence="13" type="ORF">ACFPFW_17365</name>
</gene>
<evidence type="ECO:0000256" key="6">
    <source>
        <dbReference type="ARBA" id="ARBA00022777"/>
    </source>
</evidence>
<comment type="catalytic activity">
    <reaction evidence="1">
        <text>ATP + protein L-histidine = ADP + protein N-phospho-L-histidine.</text>
        <dbReference type="EC" id="2.7.13.3"/>
    </reaction>
</comment>
<dbReference type="EC" id="2.7.13.3" evidence="2"/>
<dbReference type="SMART" id="SM00091">
    <property type="entry name" value="PAS"/>
    <property type="match status" value="1"/>
</dbReference>
<dbReference type="PANTHER" id="PTHR43065">
    <property type="entry name" value="SENSOR HISTIDINE KINASE"/>
    <property type="match status" value="1"/>
</dbReference>
<dbReference type="SUPFAM" id="SSF47384">
    <property type="entry name" value="Homodimeric domain of signal transducing histidine kinase"/>
    <property type="match status" value="1"/>
</dbReference>
<dbReference type="Pfam" id="PF00989">
    <property type="entry name" value="PAS"/>
    <property type="match status" value="1"/>
</dbReference>
<keyword evidence="9" id="KW-1133">Transmembrane helix</keyword>
<dbReference type="CDD" id="cd00082">
    <property type="entry name" value="HisKA"/>
    <property type="match status" value="1"/>
</dbReference>
<dbReference type="NCBIfam" id="TIGR00229">
    <property type="entry name" value="sensory_box"/>
    <property type="match status" value="1"/>
</dbReference>
<feature type="domain" description="PAC" evidence="12">
    <location>
        <begin position="192"/>
        <end position="251"/>
    </location>
</feature>
<keyword evidence="5" id="KW-0547">Nucleotide-binding</keyword>
<keyword evidence="7" id="KW-0067">ATP-binding</keyword>
<dbReference type="PROSITE" id="PS50112">
    <property type="entry name" value="PAS"/>
    <property type="match status" value="1"/>
</dbReference>
<evidence type="ECO:0000256" key="7">
    <source>
        <dbReference type="ARBA" id="ARBA00022840"/>
    </source>
</evidence>
<dbReference type="SUPFAM" id="SSF55874">
    <property type="entry name" value="ATPase domain of HSP90 chaperone/DNA topoisomerase II/histidine kinase"/>
    <property type="match status" value="1"/>
</dbReference>
<reference evidence="14" key="1">
    <citation type="journal article" date="2019" name="Int. J. Syst. Evol. Microbiol.">
        <title>The Global Catalogue of Microorganisms (GCM) 10K type strain sequencing project: providing services to taxonomists for standard genome sequencing and annotation.</title>
        <authorList>
            <consortium name="The Broad Institute Genomics Platform"/>
            <consortium name="The Broad Institute Genome Sequencing Center for Infectious Disease"/>
            <person name="Wu L."/>
            <person name="Ma J."/>
        </authorList>
    </citation>
    <scope>NUCLEOTIDE SEQUENCE [LARGE SCALE GENOMIC DNA]</scope>
    <source>
        <strain evidence="14">CGMCC 1.16444</strain>
    </source>
</reference>
<dbReference type="InterPro" id="IPR000014">
    <property type="entry name" value="PAS"/>
</dbReference>
<evidence type="ECO:0000313" key="14">
    <source>
        <dbReference type="Proteomes" id="UP001595796"/>
    </source>
</evidence>
<feature type="transmembrane region" description="Helical" evidence="9">
    <location>
        <begin position="13"/>
        <end position="33"/>
    </location>
</feature>
<evidence type="ECO:0000256" key="3">
    <source>
        <dbReference type="ARBA" id="ARBA00022553"/>
    </source>
</evidence>
<dbReference type="Pfam" id="PF00512">
    <property type="entry name" value="HisKA"/>
    <property type="match status" value="1"/>
</dbReference>
<evidence type="ECO:0000256" key="1">
    <source>
        <dbReference type="ARBA" id="ARBA00000085"/>
    </source>
</evidence>
<dbReference type="RefSeq" id="WP_114957885.1">
    <property type="nucleotide sequence ID" value="NZ_JBHSJF010000008.1"/>
</dbReference>
<name>A0ABV9Z592_9HYPH</name>
<keyword evidence="6" id="KW-0418">Kinase</keyword>
<dbReference type="InterPro" id="IPR036890">
    <property type="entry name" value="HATPase_C_sf"/>
</dbReference>
<dbReference type="Gene3D" id="3.30.565.10">
    <property type="entry name" value="Histidine kinase-like ATPase, C-terminal domain"/>
    <property type="match status" value="1"/>
</dbReference>
<feature type="transmembrane region" description="Helical" evidence="9">
    <location>
        <begin position="87"/>
        <end position="104"/>
    </location>
</feature>
<evidence type="ECO:0000259" key="11">
    <source>
        <dbReference type="PROSITE" id="PS50112"/>
    </source>
</evidence>
<comment type="caution">
    <text evidence="13">The sequence shown here is derived from an EMBL/GenBank/DDBJ whole genome shotgun (WGS) entry which is preliminary data.</text>
</comment>
<keyword evidence="3" id="KW-0597">Phosphoprotein</keyword>
<feature type="domain" description="Histidine kinase" evidence="10">
    <location>
        <begin position="271"/>
        <end position="486"/>
    </location>
</feature>
<evidence type="ECO:0000259" key="12">
    <source>
        <dbReference type="PROSITE" id="PS50113"/>
    </source>
</evidence>
<evidence type="ECO:0000256" key="4">
    <source>
        <dbReference type="ARBA" id="ARBA00022679"/>
    </source>
</evidence>
<evidence type="ECO:0000256" key="2">
    <source>
        <dbReference type="ARBA" id="ARBA00012438"/>
    </source>
</evidence>
<dbReference type="InterPro" id="IPR004358">
    <property type="entry name" value="Sig_transdc_His_kin-like_C"/>
</dbReference>
<keyword evidence="14" id="KW-1185">Reference proteome</keyword>